<sequence length="1337" mass="128778">MTLRAESDVLVCAAVASALFAAPAAATTFNVTDDASLRAALTAAGNGDVLSFAGNVVVAGDDLPVIQKNLMIEGNGFSLDGANARRGLFVYAGVVSIRDLTIQNARARGGDGGVAGGGGGAGLGGALFVASGADVSVSNVQLRTSTAVGGNGFAGGGAGGGGGMGGFGAGFGGGGGLGSGAFGGASSAIGLPGGQGIALGAASGGRGSTVFTNIPGGPGGANGGGGGGGSVFVAGGGGGIGGGDAVGVSGGNGGFGGGGGGAGGAGGFGGGGGGGGGSGGFGGGGGDRGLAGFGAGAGGAGGGGGGGGMGGAVFVMQGGTLEITGTLTLDGNSVVAGTGASLANGSAFGAGFFLQGDGSLAFSPQAGQRQTVSNGIADQTGSGGTGANMGRWAVVKNGEGTLDLGAASTFTGGITVAGGTLNATADSALGSGGVTTLAGKLNIGSTSQSVARVTNFGATVVAGGTLATSAGFDNHGSLSLEDGVISGGTLQNGFEMSARGVVSAFLYNVGTIEVRGALQLTGGASNFGTVNLNGNTLKATGTVNNIGVVRGNGTILGSFANLGGGYVTTGAAGSLLTIDTLSGNAFGGQIVASDYTTLQTNGTYDNLGVIGLGGAGAVLAGSGEMTNSGAIGGIGTVSKLVINRGKIEALGGMLSFTATGNSNVAQGSIRADAGATVLYQNGLASNSGRIQLGGGTFDNNALGMTNAASGSIMGNGMVNTGALNNMGTIEAHGGTLTLTSAGAVNGAGASILANSGATVLYQNGLASNSGLIQVGGGTFDNNGLSVTNAASGSIVGNGIVKTGGLANTGTIRALHGTLVLTGTGATNVAGASILAGFGTRVFYESGLASSSGLIQLTGGTFDNNGFGMTNAPSGSILGNGTVKTGGLANTGTIQALGGALMLTGPGATNVAGGSVIANAGTTVFYESGLASNSGLIQLQGGTFDNNGFGIANADSGSIVGNGTMRTGGLINAGTITLTAGASDVFGPVSNLARGTVNLRDGAVRFRDKVFNEGTTHLINSTEHFDAGLVNAGRLTSFSSNLNTTDLASTDSGEIVANAGAVFALSNDLMGDTRNNVGWDTSLAILKFVSGADDAHNLELSGIDRGSVGHGQSIRTLFEDNFSWGVLELDVGQTLTLLDDEMNWSAGAGALYVDVLRLDGFRDGDLSAFIADSITGNGFNIYYYAKRPENHYLHGGTYSLGHGGALIPVPEPTSLALVGLAVVGCGLLRRKGRRRFGSVAVCSLACAKTSSSALRSCRRLGASRRATGNMGFGAIGAVYEQPDLYSQASIPILSAGFDCLSSRVLWSVPGCPATIRPWPALTTRATNFFSPRRNWCAT</sequence>
<keyword evidence="4" id="KW-1185">Reference proteome</keyword>
<dbReference type="InterPro" id="IPR013424">
    <property type="entry name" value="Ice-binding_C"/>
</dbReference>
<evidence type="ECO:0000256" key="1">
    <source>
        <dbReference type="SAM" id="SignalP"/>
    </source>
</evidence>
<dbReference type="Proteomes" id="UP000020218">
    <property type="component" value="Unassembled WGS sequence"/>
</dbReference>
<dbReference type="EMBL" id="JFAX01000020">
    <property type="protein sequence ID" value="EXI65630.1"/>
    <property type="molecule type" value="Genomic_DNA"/>
</dbReference>
<reference evidence="3" key="1">
    <citation type="submission" date="2014-02" db="EMBL/GenBank/DDBJ databases">
        <title>Expanding our view of genomic diversity in Candidatus Accumulibacter clades.</title>
        <authorList>
            <person name="Skennerton C.T."/>
            <person name="Barr J.J."/>
            <person name="Slater F.R."/>
            <person name="Bond P.L."/>
            <person name="Tyson G.W."/>
        </authorList>
    </citation>
    <scope>NUCLEOTIDE SEQUENCE [LARGE SCALE GENOMIC DNA]</scope>
</reference>
<proteinExistence type="predicted"/>
<feature type="domain" description="Ice-binding protein C-terminal" evidence="2">
    <location>
        <begin position="1207"/>
        <end position="1230"/>
    </location>
</feature>
<feature type="signal peptide" evidence="1">
    <location>
        <begin position="1"/>
        <end position="21"/>
    </location>
</feature>
<organism evidence="3 4">
    <name type="scientific">Candidatus Accumulibacter adjunctus</name>
    <dbReference type="NCBI Taxonomy" id="1454001"/>
    <lineage>
        <taxon>Bacteria</taxon>
        <taxon>Pseudomonadati</taxon>
        <taxon>Pseudomonadota</taxon>
        <taxon>Betaproteobacteria</taxon>
        <taxon>Candidatus Accumulibacter</taxon>
    </lineage>
</organism>
<evidence type="ECO:0000313" key="3">
    <source>
        <dbReference type="EMBL" id="EXI65630.1"/>
    </source>
</evidence>
<dbReference type="Pfam" id="PF07589">
    <property type="entry name" value="PEP-CTERM"/>
    <property type="match status" value="1"/>
</dbReference>
<protein>
    <recommendedName>
        <fullName evidence="2">Ice-binding protein C-terminal domain-containing protein</fullName>
    </recommendedName>
</protein>
<evidence type="ECO:0000259" key="2">
    <source>
        <dbReference type="Pfam" id="PF07589"/>
    </source>
</evidence>
<accession>A0A011NMG6</accession>
<dbReference type="NCBIfam" id="TIGR02595">
    <property type="entry name" value="PEP_CTERM"/>
    <property type="match status" value="1"/>
</dbReference>
<dbReference type="PATRIC" id="fig|1454001.3.peg.3047"/>
<evidence type="ECO:0000313" key="4">
    <source>
        <dbReference type="Proteomes" id="UP000020218"/>
    </source>
</evidence>
<name>A0A011NMG6_9PROT</name>
<feature type="chain" id="PRO_5001460968" description="Ice-binding protein C-terminal domain-containing protein" evidence="1">
    <location>
        <begin position="22"/>
        <end position="1337"/>
    </location>
</feature>
<keyword evidence="1" id="KW-0732">Signal</keyword>
<dbReference type="PRINTS" id="PR01228">
    <property type="entry name" value="EGGSHELL"/>
</dbReference>
<dbReference type="STRING" id="1454001.AW08_02999"/>
<gene>
    <name evidence="3" type="ORF">AW08_02999</name>
</gene>
<comment type="caution">
    <text evidence="3">The sequence shown here is derived from an EMBL/GenBank/DDBJ whole genome shotgun (WGS) entry which is preliminary data.</text>
</comment>